<gene>
    <name evidence="2" type="primary">A05g504470.1_BraROA</name>
    <name evidence="2" type="ORF">IGI04_019190</name>
</gene>
<proteinExistence type="predicted"/>
<evidence type="ECO:0000313" key="2">
    <source>
        <dbReference type="EMBL" id="KAG5397376.1"/>
    </source>
</evidence>
<evidence type="ECO:0000313" key="3">
    <source>
        <dbReference type="Proteomes" id="UP000823674"/>
    </source>
</evidence>
<accession>A0ABQ7MHI1</accession>
<reference evidence="2 3" key="1">
    <citation type="submission" date="2021-03" db="EMBL/GenBank/DDBJ databases">
        <authorList>
            <person name="King G.J."/>
            <person name="Bancroft I."/>
            <person name="Baten A."/>
            <person name="Bloomfield J."/>
            <person name="Borpatragohain P."/>
            <person name="He Z."/>
            <person name="Irish N."/>
            <person name="Irwin J."/>
            <person name="Liu K."/>
            <person name="Mauleon R.P."/>
            <person name="Moore J."/>
            <person name="Morris R."/>
            <person name="Ostergaard L."/>
            <person name="Wang B."/>
            <person name="Wells R."/>
        </authorList>
    </citation>
    <scope>NUCLEOTIDE SEQUENCE [LARGE SCALE GENOMIC DNA]</scope>
    <source>
        <strain evidence="2">R-o-18</strain>
        <tissue evidence="2">Leaf</tissue>
    </source>
</reference>
<evidence type="ECO:0000256" key="1">
    <source>
        <dbReference type="SAM" id="MobiDB-lite"/>
    </source>
</evidence>
<protein>
    <submittedName>
        <fullName evidence="2">Uncharacterized protein</fullName>
    </submittedName>
</protein>
<organism evidence="2 3">
    <name type="scientific">Brassica rapa subsp. trilocularis</name>
    <dbReference type="NCBI Taxonomy" id="1813537"/>
    <lineage>
        <taxon>Eukaryota</taxon>
        <taxon>Viridiplantae</taxon>
        <taxon>Streptophyta</taxon>
        <taxon>Embryophyta</taxon>
        <taxon>Tracheophyta</taxon>
        <taxon>Spermatophyta</taxon>
        <taxon>Magnoliopsida</taxon>
        <taxon>eudicotyledons</taxon>
        <taxon>Gunneridae</taxon>
        <taxon>Pentapetalae</taxon>
        <taxon>rosids</taxon>
        <taxon>malvids</taxon>
        <taxon>Brassicales</taxon>
        <taxon>Brassicaceae</taxon>
        <taxon>Brassiceae</taxon>
        <taxon>Brassica</taxon>
    </lineage>
</organism>
<feature type="non-terminal residue" evidence="2">
    <location>
        <position position="116"/>
    </location>
</feature>
<dbReference type="EMBL" id="JADBGQ010000005">
    <property type="protein sequence ID" value="KAG5397376.1"/>
    <property type="molecule type" value="Genomic_DNA"/>
</dbReference>
<feature type="compositionally biased region" description="Polar residues" evidence="1">
    <location>
        <begin position="66"/>
        <end position="75"/>
    </location>
</feature>
<comment type="caution">
    <text evidence="2">The sequence shown here is derived from an EMBL/GenBank/DDBJ whole genome shotgun (WGS) entry which is preliminary data.</text>
</comment>
<feature type="region of interest" description="Disordered" evidence="1">
    <location>
        <begin position="58"/>
        <end position="80"/>
    </location>
</feature>
<sequence length="116" mass="12641">MVEIWKSKCRRACSRSVAKVFNPHRNFNTLLLYCSSIQKQLESLLSIVAGDEHDGGVWDELGSGEPKTSSTTVSGKSHGDSVVISDVEGKKRDARALLSQRMVFEGGGVKKLESGM</sequence>
<keyword evidence="3" id="KW-1185">Reference proteome</keyword>
<name>A0ABQ7MHI1_BRACM</name>
<dbReference type="Proteomes" id="UP000823674">
    <property type="component" value="Chromosome A05"/>
</dbReference>